<accession>A0ABM1EYV8</accession>
<sequence length="377" mass="39998">MEEVSADVDGAGATEEVSADVDGAGATEEVDADVDGAGATEEVDADVDGAGATEEVDADVDGAGATEEVDADVDGAGSFDGSPPPEFNVADIPVVPSSVCLGSLVVEAEGATEQRAEPSRGNVPKDNFYFYQGEHDVRQRLRYLQHLPLTCEFQLAELHLRSPLVSRRTLEFFADDLHRRTQERQRRARDERRRESALRERADARMGRYPSARVSLTSRRDFPEYNATGLAEDCFPPVVCMSPPSAGLSVSPGQPTVSTSPGSNVSSDGGVPSFAQMLRAGEKKADQWPAAKTTVAGERAWPVEGAAGYDDDGGEYAAPEYQSSYADAIALALEKLEVSKQSVGADVAAAPSSGGKKKRGKKKQVTLFSTSMACSKK</sequence>
<comment type="subcellular location">
    <subcellularLocation>
        <location evidence="1">Cytoplasm</location>
    </subcellularLocation>
</comment>
<dbReference type="Proteomes" id="UP000695022">
    <property type="component" value="Unplaced"/>
</dbReference>
<feature type="compositionally biased region" description="Polar residues" evidence="3">
    <location>
        <begin position="251"/>
        <end position="267"/>
    </location>
</feature>
<evidence type="ECO:0000313" key="5">
    <source>
        <dbReference type="RefSeq" id="XP_014677379.1"/>
    </source>
</evidence>
<feature type="region of interest" description="Disordered" evidence="3">
    <location>
        <begin position="180"/>
        <end position="206"/>
    </location>
</feature>
<evidence type="ECO:0000313" key="4">
    <source>
        <dbReference type="Proteomes" id="UP000695022"/>
    </source>
</evidence>
<dbReference type="InterPro" id="IPR039739">
    <property type="entry name" value="MAG2/RNF10"/>
</dbReference>
<protein>
    <submittedName>
        <fullName evidence="5">RING finger protein 10-like</fullName>
    </submittedName>
</protein>
<keyword evidence="4" id="KW-1185">Reference proteome</keyword>
<feature type="compositionally biased region" description="Polar residues" evidence="3">
    <location>
        <begin position="366"/>
        <end position="377"/>
    </location>
</feature>
<feature type="region of interest" description="Disordered" evidence="3">
    <location>
        <begin position="342"/>
        <end position="377"/>
    </location>
</feature>
<name>A0ABM1EYV8_PRICU</name>
<dbReference type="GeneID" id="106817230"/>
<feature type="region of interest" description="Disordered" evidence="3">
    <location>
        <begin position="1"/>
        <end position="62"/>
    </location>
</feature>
<evidence type="ECO:0000256" key="2">
    <source>
        <dbReference type="ARBA" id="ARBA00022490"/>
    </source>
</evidence>
<keyword evidence="2" id="KW-0963">Cytoplasm</keyword>
<evidence type="ECO:0000256" key="1">
    <source>
        <dbReference type="ARBA" id="ARBA00004496"/>
    </source>
</evidence>
<evidence type="ECO:0000256" key="3">
    <source>
        <dbReference type="SAM" id="MobiDB-lite"/>
    </source>
</evidence>
<feature type="region of interest" description="Disordered" evidence="3">
    <location>
        <begin position="250"/>
        <end position="269"/>
    </location>
</feature>
<organism evidence="4 5">
    <name type="scientific">Priapulus caudatus</name>
    <name type="common">Priapulid worm</name>
    <dbReference type="NCBI Taxonomy" id="37621"/>
    <lineage>
        <taxon>Eukaryota</taxon>
        <taxon>Metazoa</taxon>
        <taxon>Ecdysozoa</taxon>
        <taxon>Scalidophora</taxon>
        <taxon>Priapulida</taxon>
        <taxon>Priapulimorpha</taxon>
        <taxon>Priapulimorphida</taxon>
        <taxon>Priapulidae</taxon>
        <taxon>Priapulus</taxon>
    </lineage>
</organism>
<feature type="compositionally biased region" description="Basic residues" evidence="3">
    <location>
        <begin position="355"/>
        <end position="364"/>
    </location>
</feature>
<gene>
    <name evidence="5" type="primary">LOC106817230</name>
</gene>
<proteinExistence type="predicted"/>
<dbReference type="PANTHER" id="PTHR12983:SF9">
    <property type="entry name" value="E3 UBIQUITIN-PROTEIN LIGASE RNF10"/>
    <property type="match status" value="1"/>
</dbReference>
<dbReference type="PANTHER" id="PTHR12983">
    <property type="entry name" value="RING FINGER 10 FAMILY MEMBER"/>
    <property type="match status" value="1"/>
</dbReference>
<dbReference type="RefSeq" id="XP_014677379.1">
    <property type="nucleotide sequence ID" value="XM_014821893.1"/>
</dbReference>
<reference evidence="5" key="1">
    <citation type="submission" date="2025-08" db="UniProtKB">
        <authorList>
            <consortium name="RefSeq"/>
        </authorList>
    </citation>
    <scope>IDENTIFICATION</scope>
</reference>